<accession>A0A3E4ZPG2</accession>
<dbReference type="EMBL" id="QRKC01000008">
    <property type="protein sequence ID" value="RHH75370.1"/>
    <property type="molecule type" value="Genomic_DNA"/>
</dbReference>
<organism evidence="1 5">
    <name type="scientific">Parabacteroides merdae</name>
    <dbReference type="NCBI Taxonomy" id="46503"/>
    <lineage>
        <taxon>Bacteria</taxon>
        <taxon>Pseudomonadati</taxon>
        <taxon>Bacteroidota</taxon>
        <taxon>Bacteroidia</taxon>
        <taxon>Bacteroidales</taxon>
        <taxon>Tannerellaceae</taxon>
        <taxon>Parabacteroides</taxon>
    </lineage>
</organism>
<dbReference type="STRING" id="46503.ERS852463_03044"/>
<sequence length="97" mass="10887">MSFIADRVVMDGLTFDDVLLIPATFRATASKFSKVVICIRSFLQILYHSITAKVVAINIQASEAVIQGVFLYHSSITSETGRFYHVIENQCIAFFCF</sequence>
<evidence type="ECO:0000313" key="5">
    <source>
        <dbReference type="Proteomes" id="UP000285173"/>
    </source>
</evidence>
<evidence type="ECO:0000313" key="2">
    <source>
        <dbReference type="EMBL" id="RHC90205.1"/>
    </source>
</evidence>
<evidence type="ECO:0000313" key="3">
    <source>
        <dbReference type="EMBL" id="RHH75370.1"/>
    </source>
</evidence>
<reference evidence="4 5" key="1">
    <citation type="submission" date="2018-08" db="EMBL/GenBank/DDBJ databases">
        <title>A genome reference for cultivated species of the human gut microbiota.</title>
        <authorList>
            <person name="Zou Y."/>
            <person name="Xue W."/>
            <person name="Luo G."/>
        </authorList>
    </citation>
    <scope>NUCLEOTIDE SEQUENCE [LARGE SCALE GENOMIC DNA]</scope>
    <source>
        <strain evidence="3 4">AM16-50</strain>
        <strain evidence="2 6">AM34-17</strain>
        <strain evidence="1 5">AM50-15</strain>
    </source>
</reference>
<evidence type="ECO:0000313" key="1">
    <source>
        <dbReference type="EMBL" id="RGZ45821.1"/>
    </source>
</evidence>
<evidence type="ECO:0000313" key="4">
    <source>
        <dbReference type="Proteomes" id="UP000283732"/>
    </source>
</evidence>
<dbReference type="EMBL" id="QSII01000001">
    <property type="protein sequence ID" value="RHC90205.1"/>
    <property type="molecule type" value="Genomic_DNA"/>
</dbReference>
<dbReference type="EMBL" id="QSEF01000020">
    <property type="protein sequence ID" value="RGZ45821.1"/>
    <property type="molecule type" value="Genomic_DNA"/>
</dbReference>
<dbReference type="Proteomes" id="UP000283732">
    <property type="component" value="Unassembled WGS sequence"/>
</dbReference>
<dbReference type="AlphaFoldDB" id="A0A3E4ZPG2"/>
<gene>
    <name evidence="3" type="ORF">DW191_15940</name>
    <name evidence="2" type="ORF">DW828_01330</name>
    <name evidence="1" type="ORF">DW986_13845</name>
</gene>
<proteinExistence type="predicted"/>
<dbReference type="Proteomes" id="UP000285173">
    <property type="component" value="Unassembled WGS sequence"/>
</dbReference>
<name>A0A3E4ZPG2_9BACT</name>
<comment type="caution">
    <text evidence="1">The sequence shown here is derived from an EMBL/GenBank/DDBJ whole genome shotgun (WGS) entry which is preliminary data.</text>
</comment>
<dbReference type="Proteomes" id="UP000286260">
    <property type="component" value="Unassembled WGS sequence"/>
</dbReference>
<protein>
    <submittedName>
        <fullName evidence="1">Inosine-5-monophosphate dehydrogenase</fullName>
    </submittedName>
</protein>
<evidence type="ECO:0000313" key="6">
    <source>
        <dbReference type="Proteomes" id="UP000286260"/>
    </source>
</evidence>